<evidence type="ECO:0000313" key="1">
    <source>
        <dbReference type="EMBL" id="KAF4342644.1"/>
    </source>
</evidence>
<dbReference type="AlphaFoldDB" id="A0A9P5E1G4"/>
<organism evidence="1 2">
    <name type="scientific">Fusarium beomiforme</name>
    <dbReference type="NCBI Taxonomy" id="44412"/>
    <lineage>
        <taxon>Eukaryota</taxon>
        <taxon>Fungi</taxon>
        <taxon>Dikarya</taxon>
        <taxon>Ascomycota</taxon>
        <taxon>Pezizomycotina</taxon>
        <taxon>Sordariomycetes</taxon>
        <taxon>Hypocreomycetidae</taxon>
        <taxon>Hypocreales</taxon>
        <taxon>Nectriaceae</taxon>
        <taxon>Fusarium</taxon>
        <taxon>Fusarium burgessii species complex</taxon>
    </lineage>
</organism>
<name>A0A9P5E1G4_9HYPO</name>
<dbReference type="OrthoDB" id="5290015at2759"/>
<keyword evidence="2" id="KW-1185">Reference proteome</keyword>
<reference evidence="1" key="2">
    <citation type="submission" date="2020-02" db="EMBL/GenBank/DDBJ databases">
        <title>Identification and distribution of gene clusters putatively required for synthesis of sphingolipid metabolism inhibitors in phylogenetically diverse species of the filamentous fungus Fusarium.</title>
        <authorList>
            <person name="Kim H.-S."/>
            <person name="Busman M."/>
            <person name="Brown D.W."/>
            <person name="Divon H."/>
            <person name="Uhlig S."/>
            <person name="Proctor R.H."/>
        </authorList>
    </citation>
    <scope>NUCLEOTIDE SEQUENCE</scope>
    <source>
        <strain evidence="1">NRRL 25174</strain>
    </source>
</reference>
<proteinExistence type="predicted"/>
<dbReference type="Proteomes" id="UP000730481">
    <property type="component" value="Unassembled WGS sequence"/>
</dbReference>
<protein>
    <submittedName>
        <fullName evidence="1">Uncharacterized protein</fullName>
    </submittedName>
</protein>
<sequence length="215" mass="23677">MASSGNLLVYYGKKDEWDELSPDSYRFKIVQAIVQLALSILETTKSKASLVRIGKETITEGNTLSFLTYTSARLTICLSGSTEIGGEAEAERQAWKGGMRNYDAGVSGNIVLNKMGISVAHEVVHLFIGFLTGNPRSNTPPLVTLEPYGNRQRGEAGRYWEELVLGGVAECWSNNNDIMGVRQSGTPYLFQNGFARSNGWKVSMSYIERFVDGSE</sequence>
<comment type="caution">
    <text evidence="1">The sequence shown here is derived from an EMBL/GenBank/DDBJ whole genome shotgun (WGS) entry which is preliminary data.</text>
</comment>
<reference evidence="1" key="1">
    <citation type="journal article" date="2017" name="Mycologia">
        <title>Fusarium algeriense, sp. nov., a novel toxigenic crown rot pathogen of durum wheat from Algeria is nested in the Fusarium burgessii species complex.</title>
        <authorList>
            <person name="Laraba I."/>
            <person name="Keddad A."/>
            <person name="Boureghda H."/>
            <person name="Abdallah N."/>
            <person name="Vaughan M.M."/>
            <person name="Proctor R.H."/>
            <person name="Busman M."/>
            <person name="O'Donnell K."/>
        </authorList>
    </citation>
    <scope>NUCLEOTIDE SEQUENCE</scope>
    <source>
        <strain evidence="1">NRRL 25174</strain>
    </source>
</reference>
<gene>
    <name evidence="1" type="ORF">FBEOM_3417</name>
</gene>
<accession>A0A9P5E1G4</accession>
<evidence type="ECO:0000313" key="2">
    <source>
        <dbReference type="Proteomes" id="UP000730481"/>
    </source>
</evidence>
<dbReference type="EMBL" id="PVQB02000126">
    <property type="protein sequence ID" value="KAF4342644.1"/>
    <property type="molecule type" value="Genomic_DNA"/>
</dbReference>